<evidence type="ECO:0000313" key="5">
    <source>
        <dbReference type="EnsemblPlants" id="KQK07385"/>
    </source>
</evidence>
<dbReference type="Gene3D" id="2.30.29.30">
    <property type="entry name" value="Pleckstrin-homology domain (PH domain)/Phosphotyrosine-binding domain (PTB)"/>
    <property type="match status" value="1"/>
</dbReference>
<gene>
    <name evidence="5" type="primary">LOC100843760</name>
    <name evidence="4" type="ORF">BRADI_2g34980v3</name>
</gene>
<feature type="domain" description="PP4R3 EVH1-like" evidence="3">
    <location>
        <begin position="23"/>
        <end position="121"/>
    </location>
</feature>
<reference evidence="4" key="2">
    <citation type="submission" date="2017-06" db="EMBL/GenBank/DDBJ databases">
        <title>WGS assembly of Brachypodium distachyon.</title>
        <authorList>
            <consortium name="The International Brachypodium Initiative"/>
            <person name="Lucas S."/>
            <person name="Harmon-Smith M."/>
            <person name="Lail K."/>
            <person name="Tice H."/>
            <person name="Grimwood J."/>
            <person name="Bruce D."/>
            <person name="Barry K."/>
            <person name="Shu S."/>
            <person name="Lindquist E."/>
            <person name="Wang M."/>
            <person name="Pitluck S."/>
            <person name="Vogel J.P."/>
            <person name="Garvin D.F."/>
            <person name="Mockler T.C."/>
            <person name="Schmutz J."/>
            <person name="Rokhsar D."/>
            <person name="Bevan M.W."/>
        </authorList>
    </citation>
    <scope>NUCLEOTIDE SEQUENCE</scope>
    <source>
        <strain evidence="4">Bd21</strain>
    </source>
</reference>
<dbReference type="ExpressionAtlas" id="A0A0Q3K917">
    <property type="expression patterns" value="baseline"/>
</dbReference>
<dbReference type="SUPFAM" id="SSF50729">
    <property type="entry name" value="PH domain-like"/>
    <property type="match status" value="1"/>
</dbReference>
<dbReference type="InterPro" id="IPR016024">
    <property type="entry name" value="ARM-type_fold"/>
</dbReference>
<dbReference type="AlphaFoldDB" id="A0A0Q3K917"/>
<feature type="region of interest" description="Disordered" evidence="1">
    <location>
        <begin position="127"/>
        <end position="151"/>
    </location>
</feature>
<reference evidence="4 5" key="1">
    <citation type="journal article" date="2010" name="Nature">
        <title>Genome sequencing and analysis of the model grass Brachypodium distachyon.</title>
        <authorList>
            <consortium name="International Brachypodium Initiative"/>
        </authorList>
    </citation>
    <scope>NUCLEOTIDE SEQUENCE [LARGE SCALE GENOMIC DNA]</scope>
    <source>
        <strain evidence="4 5">Bd21</strain>
    </source>
</reference>
<feature type="compositionally biased region" description="Basic and acidic residues" evidence="1">
    <location>
        <begin position="859"/>
        <end position="879"/>
    </location>
</feature>
<feature type="compositionally biased region" description="Low complexity" evidence="1">
    <location>
        <begin position="702"/>
        <end position="713"/>
    </location>
</feature>
<dbReference type="RefSeq" id="XP_014755353.1">
    <property type="nucleotide sequence ID" value="XM_014899867.2"/>
</dbReference>
<dbReference type="EnsemblPlants" id="KQK07385">
    <property type="protein sequence ID" value="KQK07385"/>
    <property type="gene ID" value="BRADI_2g34980v3"/>
</dbReference>
<dbReference type="Proteomes" id="UP000008810">
    <property type="component" value="Chromosome 2"/>
</dbReference>
<dbReference type="Gramene" id="KQK07385">
    <property type="protein sequence ID" value="KQK07385"/>
    <property type="gene ID" value="BRADI_2g34980v3"/>
</dbReference>
<evidence type="ECO:0000259" key="3">
    <source>
        <dbReference type="Pfam" id="PF22972"/>
    </source>
</evidence>
<dbReference type="InterPro" id="IPR055236">
    <property type="entry name" value="EVH1_PP4R3"/>
</dbReference>
<feature type="region of interest" description="Disordered" evidence="1">
    <location>
        <begin position="800"/>
        <end position="879"/>
    </location>
</feature>
<protein>
    <submittedName>
        <fullName evidence="4 5">Uncharacterized protein</fullName>
    </submittedName>
</protein>
<dbReference type="OrthoDB" id="27483at2759"/>
<dbReference type="Pfam" id="PF04802">
    <property type="entry name" value="PP4R3"/>
    <property type="match status" value="1"/>
</dbReference>
<feature type="compositionally biased region" description="Polar residues" evidence="1">
    <location>
        <begin position="137"/>
        <end position="147"/>
    </location>
</feature>
<sequence length="879" mass="98118">MADKVGRREKERWQGESLTKTMKRVKVYRLEENGKWDDHGTGHATIDNIMESGERALAVVDEEDNDTLLLHNITPDDIYRKQEETIISWKDPEKALELALSFQEAEGCSFIWENMCNIREELQSEVLSSHEVGPQPAQKSLKASSDSLSRDKPLCKASSGLQGLPPLELSNLSVILKTILEYGMKEQMRVIDLISEDRDFFPKIVKLFRTCEGLGDMDGLHMIFKLIKAIISLNSSAIFDVIFSDDLILDIIGALEYNPEVRNVQNHRAFLKEHAVFKEAIPIRNASVVSKIHQTYRINYIKDVILPPKVLDDATLASLNTMIHANNAFVVCLLKDDALFIQELFAKMRSSNISAGSKSELVSFLLEFCDRSKSLQPTQQIQLFRDLASQGVFDIISDVLQSQDKVLVSDGTGIILHFLNQDPNLLGSYIANQEENRREGVSLLGLLVQGMVTEFGGEVLSQFLEILKILLEFAPNTVTHCRAVIEFFYENHFDILVDVIESSCLPKSIAGSTFGSDGAGRRFDEYSAKPEILSNICEFLCFCVVHHPYKITVNFFTRNSMEKILTLTRRRERFLVVAAVRFMRTVIGRNDAFLISHVISQNMLKPIIEAFVENGDRYNMLHSGVLELLEYIRKENLNSLVVYVVESFWSQLLRFEHLKSIQAFKIKYQEFVESAETKQTTSVGHMGKADERGLDKDSNEGSATQTASEQQQSMVTSAHGSEIHHIPARPKSGGLVDYDDDAEDYNTSPKRPLEDDEALNIPMEGHSSSDGKNTDGKIPKKPKLDAGISFSNMSIANVAGRQSDLKDKQPLLSPVSGTENSGGNDDVGDGNPGSPIQQHAPESLDLTHKTGDDCIGAAGEKKMEADSAKATDSEPDTSK</sequence>
<dbReference type="GO" id="GO:0005654">
    <property type="term" value="C:nucleoplasm"/>
    <property type="evidence" value="ECO:0000318"/>
    <property type="project" value="GO_Central"/>
</dbReference>
<evidence type="ECO:0000313" key="4">
    <source>
        <dbReference type="EMBL" id="KQK07385.1"/>
    </source>
</evidence>
<feature type="domain" description="Serine/threonine-protein phosphatase 4 regulatory subunit 3-like central" evidence="2">
    <location>
        <begin position="184"/>
        <end position="670"/>
    </location>
</feature>
<dbReference type="InterPro" id="IPR051137">
    <property type="entry name" value="PP4R3-like"/>
</dbReference>
<keyword evidence="6" id="KW-1185">Reference proteome</keyword>
<accession>A0A0Q3K917</accession>
<evidence type="ECO:0000256" key="1">
    <source>
        <dbReference type="SAM" id="MobiDB-lite"/>
    </source>
</evidence>
<dbReference type="PANTHER" id="PTHR23318:SF20">
    <property type="entry name" value="SERINE_THREONINE-PROTEIN PHOSPHATASE 4 REGULATORY SUBUNIT 3-LIKE CENTRAL DOMAIN-CONTAINING PROTEIN"/>
    <property type="match status" value="1"/>
</dbReference>
<evidence type="ECO:0000259" key="2">
    <source>
        <dbReference type="Pfam" id="PF04802"/>
    </source>
</evidence>
<name>A0A0Q3K917_BRADI</name>
<proteinExistence type="predicted"/>
<dbReference type="GO" id="GO:0072542">
    <property type="term" value="F:protein phosphatase activator activity"/>
    <property type="evidence" value="ECO:0000318"/>
    <property type="project" value="GO_Central"/>
</dbReference>
<organism evidence="4">
    <name type="scientific">Brachypodium distachyon</name>
    <name type="common">Purple false brome</name>
    <name type="synonym">Trachynia distachya</name>
    <dbReference type="NCBI Taxonomy" id="15368"/>
    <lineage>
        <taxon>Eukaryota</taxon>
        <taxon>Viridiplantae</taxon>
        <taxon>Streptophyta</taxon>
        <taxon>Embryophyta</taxon>
        <taxon>Tracheophyta</taxon>
        <taxon>Spermatophyta</taxon>
        <taxon>Magnoliopsida</taxon>
        <taxon>Liliopsida</taxon>
        <taxon>Poales</taxon>
        <taxon>Poaceae</taxon>
        <taxon>BOP clade</taxon>
        <taxon>Pooideae</taxon>
        <taxon>Stipodae</taxon>
        <taxon>Brachypodieae</taxon>
        <taxon>Brachypodium</taxon>
    </lineage>
</organism>
<evidence type="ECO:0000313" key="6">
    <source>
        <dbReference type="Proteomes" id="UP000008810"/>
    </source>
</evidence>
<dbReference type="SUPFAM" id="SSF48371">
    <property type="entry name" value="ARM repeat"/>
    <property type="match status" value="1"/>
</dbReference>
<dbReference type="GeneID" id="100843760"/>
<dbReference type="InterPro" id="IPR011993">
    <property type="entry name" value="PH-like_dom_sf"/>
</dbReference>
<dbReference type="Pfam" id="PF22972">
    <property type="entry name" value="EVH1_PP4R3"/>
    <property type="match status" value="1"/>
</dbReference>
<feature type="compositionally biased region" description="Basic and acidic residues" evidence="1">
    <location>
        <begin position="767"/>
        <end position="784"/>
    </location>
</feature>
<reference evidence="5" key="3">
    <citation type="submission" date="2018-08" db="UniProtKB">
        <authorList>
            <consortium name="EnsemblPlants"/>
        </authorList>
    </citation>
    <scope>IDENTIFICATION</scope>
    <source>
        <strain evidence="5">cv. Bd21</strain>
    </source>
</reference>
<dbReference type="EMBL" id="CM000881">
    <property type="protein sequence ID" value="KQK07385.1"/>
    <property type="molecule type" value="Genomic_DNA"/>
</dbReference>
<feature type="region of interest" description="Disordered" evidence="1">
    <location>
        <begin position="677"/>
        <end position="785"/>
    </location>
</feature>
<feature type="compositionally biased region" description="Basic and acidic residues" evidence="1">
    <location>
        <begin position="687"/>
        <end position="699"/>
    </location>
</feature>
<dbReference type="STRING" id="15368.A0A0Q3K917"/>
<dbReference type="KEGG" id="bdi:100843760"/>
<dbReference type="GO" id="GO:0030289">
    <property type="term" value="C:protein phosphatase 4 complex"/>
    <property type="evidence" value="ECO:0000318"/>
    <property type="project" value="GO_Central"/>
</dbReference>
<dbReference type="PANTHER" id="PTHR23318">
    <property type="entry name" value="ATP SYNTHASE GAMMA-RELATED"/>
    <property type="match status" value="1"/>
</dbReference>
<dbReference type="InterPro" id="IPR006887">
    <property type="entry name" value="P4R3-like_central_dom"/>
</dbReference>